<dbReference type="EMBL" id="CAJHNH020004580">
    <property type="protein sequence ID" value="CAG5131323.1"/>
    <property type="molecule type" value="Genomic_DNA"/>
</dbReference>
<dbReference type="GO" id="GO:0016624">
    <property type="term" value="F:oxidoreductase activity, acting on the aldehyde or oxo group of donors, disulfide as acceptor"/>
    <property type="evidence" value="ECO:0007669"/>
    <property type="project" value="InterPro"/>
</dbReference>
<evidence type="ECO:0000256" key="1">
    <source>
        <dbReference type="ARBA" id="ARBA00001964"/>
    </source>
</evidence>
<comment type="caution">
    <text evidence="7">The sequence shown here is derived from an EMBL/GenBank/DDBJ whole genome shotgun (WGS) entry which is preliminary data.</text>
</comment>
<comment type="similarity">
    <text evidence="2">Belongs to the alpha-ketoglutarate dehydrogenase family.</text>
</comment>
<dbReference type="Gene3D" id="3.40.50.970">
    <property type="match status" value="1"/>
</dbReference>
<organism evidence="7 8">
    <name type="scientific">Candidula unifasciata</name>
    <dbReference type="NCBI Taxonomy" id="100452"/>
    <lineage>
        <taxon>Eukaryota</taxon>
        <taxon>Metazoa</taxon>
        <taxon>Spiralia</taxon>
        <taxon>Lophotrochozoa</taxon>
        <taxon>Mollusca</taxon>
        <taxon>Gastropoda</taxon>
        <taxon>Heterobranchia</taxon>
        <taxon>Euthyneura</taxon>
        <taxon>Panpulmonata</taxon>
        <taxon>Eupulmonata</taxon>
        <taxon>Stylommatophora</taxon>
        <taxon>Helicina</taxon>
        <taxon>Helicoidea</taxon>
        <taxon>Geomitridae</taxon>
        <taxon>Candidula</taxon>
    </lineage>
</organism>
<dbReference type="Gene3D" id="3.40.50.12470">
    <property type="match status" value="1"/>
</dbReference>
<dbReference type="OrthoDB" id="413077at2759"/>
<dbReference type="GO" id="GO:0030976">
    <property type="term" value="F:thiamine pyrophosphate binding"/>
    <property type="evidence" value="ECO:0007669"/>
    <property type="project" value="InterPro"/>
</dbReference>
<dbReference type="PANTHER" id="PTHR23152:SF4">
    <property type="entry name" value="2-OXOADIPATE DEHYDROGENASE COMPLEX COMPONENT E1"/>
    <property type="match status" value="1"/>
</dbReference>
<dbReference type="NCBIfam" id="TIGR00239">
    <property type="entry name" value="2oxo_dh_E1"/>
    <property type="match status" value="1"/>
</dbReference>
<keyword evidence="8" id="KW-1185">Reference proteome</keyword>
<reference evidence="7" key="1">
    <citation type="submission" date="2021-04" db="EMBL/GenBank/DDBJ databases">
        <authorList>
            <consortium name="Molecular Ecology Group"/>
        </authorList>
    </citation>
    <scope>NUCLEOTIDE SEQUENCE</scope>
</reference>
<evidence type="ECO:0000259" key="6">
    <source>
        <dbReference type="SMART" id="SM00861"/>
    </source>
</evidence>
<dbReference type="Proteomes" id="UP000678393">
    <property type="component" value="Unassembled WGS sequence"/>
</dbReference>
<feature type="domain" description="Transketolase-like pyrimidine-binding" evidence="6">
    <location>
        <begin position="578"/>
        <end position="781"/>
    </location>
</feature>
<dbReference type="Pfam" id="PF00676">
    <property type="entry name" value="E1_dh"/>
    <property type="match status" value="1"/>
</dbReference>
<dbReference type="InterPro" id="IPR042179">
    <property type="entry name" value="KGD_C_sf"/>
</dbReference>
<keyword evidence="3" id="KW-0809">Transit peptide</keyword>
<dbReference type="PIRSF" id="PIRSF000157">
    <property type="entry name" value="Oxoglu_dh_E1"/>
    <property type="match status" value="1"/>
</dbReference>
<comment type="cofactor">
    <cofactor evidence="1">
        <name>thiamine diphosphate</name>
        <dbReference type="ChEBI" id="CHEBI:58937"/>
    </cofactor>
</comment>
<proteinExistence type="inferred from homology"/>
<dbReference type="InterPro" id="IPR011603">
    <property type="entry name" value="2oxoglutarate_DH_E1"/>
</dbReference>
<name>A0A8S3ZP58_9EUPU</name>
<dbReference type="InterPro" id="IPR031717">
    <property type="entry name" value="ODO-1/KGD_C"/>
</dbReference>
<evidence type="ECO:0000256" key="4">
    <source>
        <dbReference type="ARBA" id="ARBA00023002"/>
    </source>
</evidence>
<dbReference type="SUPFAM" id="SSF52518">
    <property type="entry name" value="Thiamin diphosphate-binding fold (THDP-binding)"/>
    <property type="match status" value="2"/>
</dbReference>
<keyword evidence="4" id="KW-0560">Oxidoreductase</keyword>
<dbReference type="Gene3D" id="1.10.287.1150">
    <property type="entry name" value="TPP helical domain"/>
    <property type="match status" value="1"/>
</dbReference>
<dbReference type="Pfam" id="PF02779">
    <property type="entry name" value="Transket_pyr"/>
    <property type="match status" value="1"/>
</dbReference>
<dbReference type="NCBIfam" id="NF006914">
    <property type="entry name" value="PRK09404.1"/>
    <property type="match status" value="1"/>
</dbReference>
<evidence type="ECO:0000313" key="8">
    <source>
        <dbReference type="Proteomes" id="UP000678393"/>
    </source>
</evidence>
<keyword evidence="5" id="KW-0786">Thiamine pyrophosphate</keyword>
<sequence length="934" mass="104393">MFALCRDLRVWRLVQKSKFLGVACYHVREGVYGFKPRPLASDEHSLQLTYTQEELNNRLKYANIVQLVDAFRTHGHKLANLDPLGLQPIRPVPELNLGLYGVTDGDSTLVPTLGIISGTDSQMSVSDLVQKLSHLYCGSLAVEFQHLPTQEERSWFADKFETREQQQISDDRKASLAKLLLRCQAFDQFVGTKFSNVKRYSGEGGESMMGCFEQIFRNCADYDVQKVIMCMPHRGRLNFLTCLLNFPPVIIFRKMKGLTEIPEGAKAAGDVLSHLYTSVDLSYEGRQVHVSLIPNPSHLEANNPVAAGKARSKLQTLKKGSYSPETNSKPGDGVLCLQVHGDASFTGQGVVAETFCFAEAPHFETGGSVHVIVNNQIGFTTERGEGRSSLYCSDIAKVNSYPVIHANGDLPEDVIRAASLAMEYRQKFRRDVLIDLVCFRRWGHNEMDEPSFTQPIMYSRISSRSSVPDLYKQALLSQGVCDEAELQENVRQWNLQLAENLDQVTSFQVPPFHLQSGWSSLVQAQDTITVWDTGAALELLKYVGARSVTVPDSLNVHPTIKKSHLERRVQKLVEGEGLDWATAEALAMGSLLHQGYNVRISGQDVGRGTFSHRHCMIVDQKTDDIYIPLNNLSSSQTAFLEVANSALSEEGVLGFEYGMSIDDHNTLVLWEAQFGDFFNAAQTIIDTYVSCGELKWLLQSGLVLLLPHGMDGAGPEHSSCRVERFLQQCDSKEDQVDGDNVNIQIVNPTTPAQYFHLLRRQMVRNYRKPLVVAAPKGILRLPAATSSLSDMLPGTHFQPVLPDPLVSASDVTRLVFCSGKHFYTLVTEREKRGLSNVAFIRLESLCPFPVMELQNVLHQFPKVKEFVWSQEEHRNMGAWTFVSPRFLNLIGCQLKYAGREVSGTPATGVDTVHRQEIEHIMEQTFSSADNKRAS</sequence>
<evidence type="ECO:0000256" key="2">
    <source>
        <dbReference type="ARBA" id="ARBA00006936"/>
    </source>
</evidence>
<dbReference type="Gene3D" id="3.40.50.11610">
    <property type="entry name" value="Multifunctional 2-oxoglutarate metabolism enzyme, C-terminal domain"/>
    <property type="match status" value="1"/>
</dbReference>
<dbReference type="InterPro" id="IPR001017">
    <property type="entry name" value="DH_E1"/>
</dbReference>
<evidence type="ECO:0000256" key="5">
    <source>
        <dbReference type="ARBA" id="ARBA00023052"/>
    </source>
</evidence>
<dbReference type="Pfam" id="PF16870">
    <property type="entry name" value="OxoGdeHyase_C"/>
    <property type="match status" value="1"/>
</dbReference>
<dbReference type="InterPro" id="IPR005475">
    <property type="entry name" value="Transketolase-like_Pyr-bd"/>
</dbReference>
<dbReference type="CDD" id="cd02016">
    <property type="entry name" value="TPP_E1_OGDC_like"/>
    <property type="match status" value="1"/>
</dbReference>
<dbReference type="AlphaFoldDB" id="A0A8S3ZP58"/>
<dbReference type="NCBIfam" id="NF008907">
    <property type="entry name" value="PRK12270.1"/>
    <property type="match status" value="1"/>
</dbReference>
<dbReference type="PANTHER" id="PTHR23152">
    <property type="entry name" value="2-OXOGLUTARATE DEHYDROGENASE"/>
    <property type="match status" value="1"/>
</dbReference>
<evidence type="ECO:0000256" key="3">
    <source>
        <dbReference type="ARBA" id="ARBA00022946"/>
    </source>
</evidence>
<accession>A0A8S3ZP58</accession>
<dbReference type="SMART" id="SM00861">
    <property type="entry name" value="Transket_pyr"/>
    <property type="match status" value="1"/>
</dbReference>
<gene>
    <name evidence="7" type="ORF">CUNI_LOCUS16881</name>
</gene>
<dbReference type="InterPro" id="IPR029061">
    <property type="entry name" value="THDP-binding"/>
</dbReference>
<evidence type="ECO:0000313" key="7">
    <source>
        <dbReference type="EMBL" id="CAG5131323.1"/>
    </source>
</evidence>
<protein>
    <recommendedName>
        <fullName evidence="6">Transketolase-like pyrimidine-binding domain-containing protein</fullName>
    </recommendedName>
</protein>